<proteinExistence type="predicted"/>
<feature type="compositionally biased region" description="Pro residues" evidence="1">
    <location>
        <begin position="137"/>
        <end position="147"/>
    </location>
</feature>
<name>A0A1Q9C9F5_SYMMI</name>
<reference evidence="2 3" key="1">
    <citation type="submission" date="2016-02" db="EMBL/GenBank/DDBJ databases">
        <title>Genome analysis of coral dinoflagellate symbionts highlights evolutionary adaptations to a symbiotic lifestyle.</title>
        <authorList>
            <person name="Aranda M."/>
            <person name="Li Y."/>
            <person name="Liew Y.J."/>
            <person name="Baumgarten S."/>
            <person name="Simakov O."/>
            <person name="Wilson M."/>
            <person name="Piel J."/>
            <person name="Ashoor H."/>
            <person name="Bougouffa S."/>
            <person name="Bajic V.B."/>
            <person name="Ryu T."/>
            <person name="Ravasi T."/>
            <person name="Bayer T."/>
            <person name="Micklem G."/>
            <person name="Kim H."/>
            <person name="Bhak J."/>
            <person name="Lajeunesse T.C."/>
            <person name="Voolstra C.R."/>
        </authorList>
    </citation>
    <scope>NUCLEOTIDE SEQUENCE [LARGE SCALE GENOMIC DNA]</scope>
    <source>
        <strain evidence="2 3">CCMP2467</strain>
    </source>
</reference>
<evidence type="ECO:0000313" key="2">
    <source>
        <dbReference type="EMBL" id="OLP79515.1"/>
    </source>
</evidence>
<protein>
    <submittedName>
        <fullName evidence="2">Uncharacterized protein</fullName>
    </submittedName>
</protein>
<dbReference type="EMBL" id="LSRX01001475">
    <property type="protein sequence ID" value="OLP79515.1"/>
    <property type="molecule type" value="Genomic_DNA"/>
</dbReference>
<feature type="compositionally biased region" description="Low complexity" evidence="1">
    <location>
        <begin position="84"/>
        <end position="93"/>
    </location>
</feature>
<accession>A0A1Q9C9F5</accession>
<sequence>MDDEEWEWLMYHLHKWSQEEWETWLATQSEATQAYYYSWNRRQNDVLTRIQQQQQQQQMSGHGGDGIHQEPEEPEPEEPKEPDIPAAAPANPAVGFVQQVHMAATGVPMPGTEQAVPAGPEAMQTGSPAGPAHEGFPPAPRVVPPTEVPASWTAAGDASMQYEYMGGGGHPQ</sequence>
<comment type="caution">
    <text evidence="2">The sequence shown here is derived from an EMBL/GenBank/DDBJ whole genome shotgun (WGS) entry which is preliminary data.</text>
</comment>
<gene>
    <name evidence="2" type="ORF">AK812_SmicGene40187</name>
</gene>
<keyword evidence="3" id="KW-1185">Reference proteome</keyword>
<dbReference type="Proteomes" id="UP000186817">
    <property type="component" value="Unassembled WGS sequence"/>
</dbReference>
<dbReference type="OrthoDB" id="439704at2759"/>
<feature type="region of interest" description="Disordered" evidence="1">
    <location>
        <begin position="48"/>
        <end position="149"/>
    </location>
</feature>
<dbReference type="AlphaFoldDB" id="A0A1Q9C9F5"/>
<evidence type="ECO:0000256" key="1">
    <source>
        <dbReference type="SAM" id="MobiDB-lite"/>
    </source>
</evidence>
<feature type="non-terminal residue" evidence="2">
    <location>
        <position position="172"/>
    </location>
</feature>
<evidence type="ECO:0000313" key="3">
    <source>
        <dbReference type="Proteomes" id="UP000186817"/>
    </source>
</evidence>
<organism evidence="2 3">
    <name type="scientific">Symbiodinium microadriaticum</name>
    <name type="common">Dinoflagellate</name>
    <name type="synonym">Zooxanthella microadriatica</name>
    <dbReference type="NCBI Taxonomy" id="2951"/>
    <lineage>
        <taxon>Eukaryota</taxon>
        <taxon>Sar</taxon>
        <taxon>Alveolata</taxon>
        <taxon>Dinophyceae</taxon>
        <taxon>Suessiales</taxon>
        <taxon>Symbiodiniaceae</taxon>
        <taxon>Symbiodinium</taxon>
    </lineage>
</organism>
<feature type="compositionally biased region" description="Basic and acidic residues" evidence="1">
    <location>
        <begin position="65"/>
        <end position="83"/>
    </location>
</feature>